<name>A0A0G0T5J7_9BACT</name>
<dbReference type="SUPFAM" id="SSF109604">
    <property type="entry name" value="HD-domain/PDEase-like"/>
    <property type="match status" value="1"/>
</dbReference>
<reference evidence="2 3" key="1">
    <citation type="journal article" date="2015" name="Nature">
        <title>rRNA introns, odd ribosomes, and small enigmatic genomes across a large radiation of phyla.</title>
        <authorList>
            <person name="Brown C.T."/>
            <person name="Hug L.A."/>
            <person name="Thomas B.C."/>
            <person name="Sharon I."/>
            <person name="Castelle C.J."/>
            <person name="Singh A."/>
            <person name="Wilkins M.J."/>
            <person name="Williams K.H."/>
            <person name="Banfield J.F."/>
        </authorList>
    </citation>
    <scope>NUCLEOTIDE SEQUENCE [LARGE SCALE GENOMIC DNA]</scope>
</reference>
<dbReference type="EMBL" id="LBYB01000002">
    <property type="protein sequence ID" value="KKR42410.1"/>
    <property type="molecule type" value="Genomic_DNA"/>
</dbReference>
<dbReference type="Pfam" id="PF01966">
    <property type="entry name" value="HD"/>
    <property type="match status" value="1"/>
</dbReference>
<proteinExistence type="predicted"/>
<gene>
    <name evidence="2" type="ORF">UT77_C0002G0063</name>
</gene>
<evidence type="ECO:0000259" key="1">
    <source>
        <dbReference type="Pfam" id="PF01966"/>
    </source>
</evidence>
<organism evidence="2 3">
    <name type="scientific">Candidatus Daviesbacteria bacterium GW2011_GWC2_40_12</name>
    <dbReference type="NCBI Taxonomy" id="1618431"/>
    <lineage>
        <taxon>Bacteria</taxon>
        <taxon>Candidatus Daviesiibacteriota</taxon>
    </lineage>
</organism>
<dbReference type="AlphaFoldDB" id="A0A0G0T5J7"/>
<protein>
    <recommendedName>
        <fullName evidence="1">HD domain-containing protein</fullName>
    </recommendedName>
</protein>
<evidence type="ECO:0000313" key="2">
    <source>
        <dbReference type="EMBL" id="KKR42410.1"/>
    </source>
</evidence>
<dbReference type="Proteomes" id="UP000034881">
    <property type="component" value="Unassembled WGS sequence"/>
</dbReference>
<dbReference type="Gene3D" id="1.10.3210.10">
    <property type="entry name" value="Hypothetical protein af1432"/>
    <property type="match status" value="1"/>
</dbReference>
<accession>A0A0G0T5J7</accession>
<comment type="caution">
    <text evidence="2">The sequence shown here is derived from an EMBL/GenBank/DDBJ whole genome shotgun (WGS) entry which is preliminary data.</text>
</comment>
<dbReference type="InterPro" id="IPR006674">
    <property type="entry name" value="HD_domain"/>
</dbReference>
<feature type="domain" description="HD" evidence="1">
    <location>
        <begin position="72"/>
        <end position="139"/>
    </location>
</feature>
<evidence type="ECO:0000313" key="3">
    <source>
        <dbReference type="Proteomes" id="UP000034881"/>
    </source>
</evidence>
<sequence>MDLESTISKIIQNPLFLKLKSVVENNGYHNHEDAYSHSIKTKDIAQREITGEFITNPLAKDLFFKFINEDITGIKSADILILIALLHDIGKSLPGILKTDANVQTSCPGHEQKGSGLVPQLLQGLSLPDEVISYIAKVISFHDSFPASYFENKVDLNDVKSKSGGLYIEAMFNQYCDCFDAVPYKTAKIEIVNLFNNPEFYKEPKNAG</sequence>